<dbReference type="OrthoDB" id="4200504at2759"/>
<dbReference type="AlphaFoldDB" id="A0A167XFP0"/>
<proteinExistence type="predicted"/>
<evidence type="ECO:0000313" key="2">
    <source>
        <dbReference type="EMBL" id="KZZ90028.1"/>
    </source>
</evidence>
<dbReference type="Proteomes" id="UP000242877">
    <property type="component" value="Unassembled WGS sequence"/>
</dbReference>
<dbReference type="Pfam" id="PF11951">
    <property type="entry name" value="Fungal_trans_2"/>
    <property type="match status" value="1"/>
</dbReference>
<dbReference type="EMBL" id="AZGZ01000018">
    <property type="protein sequence ID" value="KZZ90028.1"/>
    <property type="molecule type" value="Genomic_DNA"/>
</dbReference>
<comment type="caution">
    <text evidence="2">The sequence shown here is derived from an EMBL/GenBank/DDBJ whole genome shotgun (WGS) entry which is preliminary data.</text>
</comment>
<feature type="compositionally biased region" description="Basic and acidic residues" evidence="1">
    <location>
        <begin position="26"/>
        <end position="35"/>
    </location>
</feature>
<dbReference type="PANTHER" id="PTHR37540">
    <property type="entry name" value="TRANSCRIPTION FACTOR (ACR-2), PUTATIVE-RELATED-RELATED"/>
    <property type="match status" value="1"/>
</dbReference>
<reference evidence="2 3" key="1">
    <citation type="journal article" date="2016" name="Genome Biol. Evol.">
        <title>Divergent and convergent evolution of fungal pathogenicity.</title>
        <authorList>
            <person name="Shang Y."/>
            <person name="Xiao G."/>
            <person name="Zheng P."/>
            <person name="Cen K."/>
            <person name="Zhan S."/>
            <person name="Wang C."/>
        </authorList>
    </citation>
    <scope>NUCLEOTIDE SEQUENCE [LARGE SCALE GENOMIC DNA]</scope>
    <source>
        <strain evidence="2 3">ARSEF 7405</strain>
    </source>
</reference>
<dbReference type="PANTHER" id="PTHR37540:SF10">
    <property type="entry name" value="SIGMA-70 REGION 2 FAMILY PROTEIN"/>
    <property type="match status" value="1"/>
</dbReference>
<name>A0A167XFP0_9EURO</name>
<keyword evidence="3" id="KW-1185">Reference proteome</keyword>
<feature type="compositionally biased region" description="Basic and acidic residues" evidence="1">
    <location>
        <begin position="116"/>
        <end position="128"/>
    </location>
</feature>
<accession>A0A167XFP0</accession>
<dbReference type="InterPro" id="IPR021858">
    <property type="entry name" value="Fun_TF"/>
</dbReference>
<gene>
    <name evidence="2" type="ORF">AAP_03978</name>
</gene>
<evidence type="ECO:0000313" key="3">
    <source>
        <dbReference type="Proteomes" id="UP000242877"/>
    </source>
</evidence>
<feature type="region of interest" description="Disordered" evidence="1">
    <location>
        <begin position="1"/>
        <end position="129"/>
    </location>
</feature>
<evidence type="ECO:0000256" key="1">
    <source>
        <dbReference type="SAM" id="MobiDB-lite"/>
    </source>
</evidence>
<dbReference type="VEuPathDB" id="FungiDB:AAP_03978"/>
<feature type="compositionally biased region" description="Polar residues" evidence="1">
    <location>
        <begin position="76"/>
        <end position="98"/>
    </location>
</feature>
<protein>
    <recommendedName>
        <fullName evidence="4">Sigma-70 region 2 family protein</fullName>
    </recommendedName>
</protein>
<evidence type="ECO:0008006" key="4">
    <source>
        <dbReference type="Google" id="ProtNLM"/>
    </source>
</evidence>
<organism evidence="2 3">
    <name type="scientific">Ascosphaera apis ARSEF 7405</name>
    <dbReference type="NCBI Taxonomy" id="392613"/>
    <lineage>
        <taxon>Eukaryota</taxon>
        <taxon>Fungi</taxon>
        <taxon>Dikarya</taxon>
        <taxon>Ascomycota</taxon>
        <taxon>Pezizomycotina</taxon>
        <taxon>Eurotiomycetes</taxon>
        <taxon>Eurotiomycetidae</taxon>
        <taxon>Onygenales</taxon>
        <taxon>Ascosphaeraceae</taxon>
        <taxon>Ascosphaera</taxon>
    </lineage>
</organism>
<sequence>MRKKGAHYPAKADLNPAKARPNAKNSLRDTSDPDTRFQFIDETGDTSQNSTRVRRHVMREVLRNRRSQNQGRQSQVADTRSGTSTGGAQHTFRIQPQKQFALRKKSSLVDTQDDTTCGRKVREEHGRQQQEQTFILSGVNPDRHCNGPQNFSVVSGDHLPAISAAMDIPLRYYESYNDWNNLPGSISSSSGLAQASTHDDEFGAIDAREDRLEEASGIIARSPVRTVLSAARKDPFDTLPLHLNEEDTALFDFYANVMPTFSYQSRIQHPRAHNWYAQVFIPEAMKGPISFQSTILVHASSCQGWMQGIPETERSLVQRTRSINMLRRHLLQYPDDDSDATITAILSTAAADDFDPRLECKRTSWMHLRAAMQKIRNRGGPEAFKDNRRLAMLINWQDYIIVGYEMDGPSFFYEHKDYSEITGQGSIVDDTTSLQNGTDFSQEIPACVSSSQNIALFELRQQTEIFLTFLHSVESLSLIHRNTPTHSLPPCRYTTFCQDALLYKVLKSPLGTRYVTSGMRKQIISRMAALMMLNAALWDYRYIPSRIECLLDGLRRKVRETSIGNIDCVEAVLQLLLEGNDTFDLEDDAIAAADMRWPPTRPGSTGVAGSNPSYEPETPSYLRPWFIGRMLKVVKRLGRDSWWRVNDHLFDLLSMEFEGPLLNTSGWEDELREEILAAPLTSYIMPSMM</sequence>